<dbReference type="Proteomes" id="UP000198975">
    <property type="component" value="Unassembled WGS sequence"/>
</dbReference>
<proteinExistence type="predicted"/>
<accession>A0A1C4C0Y5</accession>
<dbReference type="AlphaFoldDB" id="A0A1C4C0Y5"/>
<evidence type="ECO:0000313" key="1">
    <source>
        <dbReference type="EMBL" id="SCC12816.1"/>
    </source>
</evidence>
<evidence type="ECO:0000313" key="2">
    <source>
        <dbReference type="Proteomes" id="UP000198975"/>
    </source>
</evidence>
<name>A0A1C4C0Y5_9ENTR</name>
<sequence>MTSNKRWLSFILAEEGTFDALLCKFERAFQQPLICRDDKGRYIARAVCQDFEIQVIDKQDRLSELLCDEHYVLDVIIASDDHFNEAFEARIKALLSDHAIQWTRRRWAPHSLS</sequence>
<keyword evidence="2" id="KW-1185">Reference proteome</keyword>
<protein>
    <submittedName>
        <fullName evidence="1">Uncharacterized protein</fullName>
    </submittedName>
</protein>
<dbReference type="OrthoDB" id="2680449at2"/>
<organism evidence="1 2">
    <name type="scientific">Kosakonia oryzendophytica</name>
    <dbReference type="NCBI Taxonomy" id="1005665"/>
    <lineage>
        <taxon>Bacteria</taxon>
        <taxon>Pseudomonadati</taxon>
        <taxon>Pseudomonadota</taxon>
        <taxon>Gammaproteobacteria</taxon>
        <taxon>Enterobacterales</taxon>
        <taxon>Enterobacteriaceae</taxon>
        <taxon>Kosakonia</taxon>
    </lineage>
</organism>
<dbReference type="EMBL" id="FMAY01000006">
    <property type="protein sequence ID" value="SCC12816.1"/>
    <property type="molecule type" value="Genomic_DNA"/>
</dbReference>
<reference evidence="2" key="1">
    <citation type="submission" date="2016-08" db="EMBL/GenBank/DDBJ databases">
        <authorList>
            <person name="Varghese N."/>
            <person name="Submissions Spin"/>
        </authorList>
    </citation>
    <scope>NUCLEOTIDE SEQUENCE [LARGE SCALE GENOMIC DNA]</scope>
    <source>
        <strain evidence="2">REICA_082</strain>
    </source>
</reference>
<gene>
    <name evidence="1" type="ORF">GA0061071_106162</name>
</gene>
<dbReference type="RefSeq" id="WP_088238321.1">
    <property type="nucleotide sequence ID" value="NZ_FMAY01000006.1"/>
</dbReference>